<reference evidence="3 4" key="1">
    <citation type="journal article" date="2012" name="PLoS Pathog.">
        <title>Diverse lifestyles and strategies of plant pathogenesis encoded in the genomes of eighteen Dothideomycetes fungi.</title>
        <authorList>
            <person name="Ohm R.A."/>
            <person name="Feau N."/>
            <person name="Henrissat B."/>
            <person name="Schoch C.L."/>
            <person name="Horwitz B.A."/>
            <person name="Barry K.W."/>
            <person name="Condon B.J."/>
            <person name="Copeland A.C."/>
            <person name="Dhillon B."/>
            <person name="Glaser F."/>
            <person name="Hesse C.N."/>
            <person name="Kosti I."/>
            <person name="LaButti K."/>
            <person name="Lindquist E.A."/>
            <person name="Lucas S."/>
            <person name="Salamov A.A."/>
            <person name="Bradshaw R.E."/>
            <person name="Ciuffetti L."/>
            <person name="Hamelin R.C."/>
            <person name="Kema G.H.J."/>
            <person name="Lawrence C."/>
            <person name="Scott J.A."/>
            <person name="Spatafora J.W."/>
            <person name="Turgeon B.G."/>
            <person name="de Wit P.J.G.M."/>
            <person name="Zhong S."/>
            <person name="Goodwin S.B."/>
            <person name="Grigoriev I.V."/>
        </authorList>
    </citation>
    <scope>NUCLEOTIDE SEQUENCE [LARGE SCALE GENOMIC DNA]</scope>
    <source>
        <strain evidence="3 4">SO2202</strain>
    </source>
</reference>
<gene>
    <name evidence="3" type="ORF">SEPMUDRAFT_151399</name>
</gene>
<dbReference type="PANTHER" id="PTHR13622">
    <property type="entry name" value="THIAMIN PYROPHOSPHOKINASE"/>
    <property type="match status" value="1"/>
</dbReference>
<dbReference type="InterPro" id="IPR031804">
    <property type="entry name" value="DUF4743"/>
</dbReference>
<organism evidence="3 4">
    <name type="scientific">Sphaerulina musiva (strain SO2202)</name>
    <name type="common">Poplar stem canker fungus</name>
    <name type="synonym">Septoria musiva</name>
    <dbReference type="NCBI Taxonomy" id="692275"/>
    <lineage>
        <taxon>Eukaryota</taxon>
        <taxon>Fungi</taxon>
        <taxon>Dikarya</taxon>
        <taxon>Ascomycota</taxon>
        <taxon>Pezizomycotina</taxon>
        <taxon>Dothideomycetes</taxon>
        <taxon>Dothideomycetidae</taxon>
        <taxon>Mycosphaerellales</taxon>
        <taxon>Mycosphaerellaceae</taxon>
        <taxon>Sphaerulina</taxon>
    </lineage>
</organism>
<dbReference type="Proteomes" id="UP000016931">
    <property type="component" value="Unassembled WGS sequence"/>
</dbReference>
<sequence>MAFNLHRLRDWIPTDLPRLASWNQADDADVEAESHRPGTAQTGDSADPDAIEHNGDVDRFSAGGTGARASAMVLAEPTPIDAGPKSNLDLVNECDNFPYYQTDPKLYFAHVNTYYALYVKDHPNTELGYLLPSVTEVFRGLPDWRIDDEERSLTLVTGRTEAERTQVVQATIRAMHATGYFKVLSKWRNELHPVYGPQGEVLFSMERAASALFGITTYGCHMTAYVQGNEDKEQQTRIWVPRRAANKQTYGGMLDNTVAGGIATGETPFESLVRESAEEASLPEELVRKKAKAVGTVTYFHIRDQRAGGETRLVQPECQYVYDLELPEDVEPKPSDDEVESFQLKTVEEVKESMRNGEFKPNCALVLLDFFIRHGILTMETDENYIEIVSRLHRRLEFPSP</sequence>
<evidence type="ECO:0000313" key="4">
    <source>
        <dbReference type="Proteomes" id="UP000016931"/>
    </source>
</evidence>
<dbReference type="GO" id="GO:0044715">
    <property type="term" value="F:8-oxo-dGDP phosphatase activity"/>
    <property type="evidence" value="ECO:0007669"/>
    <property type="project" value="UniProtKB-ARBA"/>
</dbReference>
<dbReference type="CDD" id="cd03676">
    <property type="entry name" value="NUDIX_Tnr3_like"/>
    <property type="match status" value="1"/>
</dbReference>
<feature type="domain" description="Nudix hydrolase" evidence="2">
    <location>
        <begin position="205"/>
        <end position="367"/>
    </location>
</feature>
<protein>
    <recommendedName>
        <fullName evidence="2">Nudix hydrolase domain-containing protein</fullName>
    </recommendedName>
</protein>
<dbReference type="Pfam" id="PF15916">
    <property type="entry name" value="DUF4743"/>
    <property type="match status" value="1"/>
</dbReference>
<dbReference type="HOGENOM" id="CLU_048013_0_0_1"/>
<dbReference type="FunFam" id="3.90.79.10:FF:000019">
    <property type="entry name" value="Thiamin pyrophosphokinase, putative"/>
    <property type="match status" value="1"/>
</dbReference>
<evidence type="ECO:0000259" key="2">
    <source>
        <dbReference type="PROSITE" id="PS51462"/>
    </source>
</evidence>
<evidence type="ECO:0000256" key="1">
    <source>
        <dbReference type="SAM" id="MobiDB-lite"/>
    </source>
</evidence>
<evidence type="ECO:0000313" key="3">
    <source>
        <dbReference type="EMBL" id="EMF09332.1"/>
    </source>
</evidence>
<dbReference type="STRING" id="692275.N1QEE7"/>
<dbReference type="EMBL" id="KB456269">
    <property type="protein sequence ID" value="EMF09332.1"/>
    <property type="molecule type" value="Genomic_DNA"/>
</dbReference>
<accession>N1QEE7</accession>
<proteinExistence type="predicted"/>
<dbReference type="Pfam" id="PF00293">
    <property type="entry name" value="NUDIX"/>
    <property type="match status" value="1"/>
</dbReference>
<dbReference type="SUPFAM" id="SSF55811">
    <property type="entry name" value="Nudix"/>
    <property type="match status" value="1"/>
</dbReference>
<dbReference type="Gene3D" id="3.90.79.10">
    <property type="entry name" value="Nucleoside Triphosphate Pyrophosphohydrolase"/>
    <property type="match status" value="1"/>
</dbReference>
<dbReference type="OMA" id="HRRLEYP"/>
<dbReference type="eggNOG" id="KOG4313">
    <property type="taxonomic scope" value="Eukaryota"/>
</dbReference>
<dbReference type="InterPro" id="IPR000086">
    <property type="entry name" value="NUDIX_hydrolase_dom"/>
</dbReference>
<dbReference type="PROSITE" id="PS51462">
    <property type="entry name" value="NUDIX"/>
    <property type="match status" value="1"/>
</dbReference>
<dbReference type="GeneID" id="27903931"/>
<dbReference type="AlphaFoldDB" id="N1QEE7"/>
<feature type="region of interest" description="Disordered" evidence="1">
    <location>
        <begin position="26"/>
        <end position="55"/>
    </location>
</feature>
<keyword evidence="4" id="KW-1185">Reference proteome</keyword>
<dbReference type="RefSeq" id="XP_016757453.1">
    <property type="nucleotide sequence ID" value="XM_016906794.1"/>
</dbReference>
<dbReference type="PANTHER" id="PTHR13622:SF8">
    <property type="entry name" value="THIAMIN PYROPHOSPHOKINASE 1"/>
    <property type="match status" value="1"/>
</dbReference>
<dbReference type="InterPro" id="IPR015797">
    <property type="entry name" value="NUDIX_hydrolase-like_dom_sf"/>
</dbReference>
<dbReference type="OrthoDB" id="10261522at2759"/>
<name>N1QEE7_SPHMS</name>